<dbReference type="InterPro" id="IPR000835">
    <property type="entry name" value="HTH_MarR-typ"/>
</dbReference>
<evidence type="ECO:0000313" key="3">
    <source>
        <dbReference type="EMBL" id="RYB94068.1"/>
    </source>
</evidence>
<dbReference type="EMBL" id="SDWT01000001">
    <property type="protein sequence ID" value="RYB94068.1"/>
    <property type="molecule type" value="Genomic_DNA"/>
</dbReference>
<keyword evidence="4" id="KW-1185">Reference proteome</keyword>
<feature type="region of interest" description="Disordered" evidence="1">
    <location>
        <begin position="1"/>
        <end position="22"/>
    </location>
</feature>
<organism evidence="3 4">
    <name type="scientific">Nocardioides oleivorans</name>
    <dbReference type="NCBI Taxonomy" id="273676"/>
    <lineage>
        <taxon>Bacteria</taxon>
        <taxon>Bacillati</taxon>
        <taxon>Actinomycetota</taxon>
        <taxon>Actinomycetes</taxon>
        <taxon>Propionibacteriales</taxon>
        <taxon>Nocardioidaceae</taxon>
        <taxon>Nocardioides</taxon>
    </lineage>
</organism>
<dbReference type="SMART" id="SM00347">
    <property type="entry name" value="HTH_MARR"/>
    <property type="match status" value="1"/>
</dbReference>
<proteinExistence type="predicted"/>
<dbReference type="OrthoDB" id="9815567at2"/>
<name>A0A4Q2RYA7_9ACTN</name>
<evidence type="ECO:0000259" key="2">
    <source>
        <dbReference type="PROSITE" id="PS50995"/>
    </source>
</evidence>
<dbReference type="InterPro" id="IPR039422">
    <property type="entry name" value="MarR/SlyA-like"/>
</dbReference>
<protein>
    <submittedName>
        <fullName evidence="3">MarR family transcriptional regulator</fullName>
    </submittedName>
</protein>
<dbReference type="PANTHER" id="PTHR33164:SF43">
    <property type="entry name" value="HTH-TYPE TRANSCRIPTIONAL REPRESSOR YETL"/>
    <property type="match status" value="1"/>
</dbReference>
<dbReference type="Pfam" id="PF12802">
    <property type="entry name" value="MarR_2"/>
    <property type="match status" value="1"/>
</dbReference>
<dbReference type="PROSITE" id="PS50995">
    <property type="entry name" value="HTH_MARR_2"/>
    <property type="match status" value="1"/>
</dbReference>
<dbReference type="GO" id="GO:0003700">
    <property type="term" value="F:DNA-binding transcription factor activity"/>
    <property type="evidence" value="ECO:0007669"/>
    <property type="project" value="InterPro"/>
</dbReference>
<accession>A0A4Q2RYA7</accession>
<reference evidence="3 4" key="1">
    <citation type="submission" date="2019-01" db="EMBL/GenBank/DDBJ databases">
        <title>Novel species of Nocardioides.</title>
        <authorList>
            <person name="Liu Q."/>
            <person name="Xin Y.-H."/>
        </authorList>
    </citation>
    <scope>NUCLEOTIDE SEQUENCE [LARGE SCALE GENOMIC DNA]</scope>
    <source>
        <strain evidence="3 4">CGMCC 4.6882</strain>
    </source>
</reference>
<dbReference type="InterPro" id="IPR036390">
    <property type="entry name" value="WH_DNA-bd_sf"/>
</dbReference>
<dbReference type="GO" id="GO:0006950">
    <property type="term" value="P:response to stress"/>
    <property type="evidence" value="ECO:0007669"/>
    <property type="project" value="TreeGrafter"/>
</dbReference>
<dbReference type="RefSeq" id="WP_129399421.1">
    <property type="nucleotide sequence ID" value="NZ_SDWT01000001.1"/>
</dbReference>
<dbReference type="SUPFAM" id="SSF46785">
    <property type="entry name" value="Winged helix' DNA-binding domain"/>
    <property type="match status" value="1"/>
</dbReference>
<evidence type="ECO:0000256" key="1">
    <source>
        <dbReference type="SAM" id="MobiDB-lite"/>
    </source>
</evidence>
<sequence length="223" mass="23712">MTSHERTADGLPEDATVHPDASLPVHDLDQRLAGALERMGHVSRTMLLRQAYAEGVSPLQHQLLLRVHAMAGRARVSDLAVELDVSQATVSEALGTLRRKELVTKAPDPVDRRNTIYSVTSAGEALHTRLSSWDGPLAESLAVVGDDDKATALRVVLGLVADLHDDGVVAVARTCLTCRYFDDAGGSTPAPYRCTLLAVDFGDAQLRVDCAEHEARASAGGGA</sequence>
<comment type="caution">
    <text evidence="3">The sequence shown here is derived from an EMBL/GenBank/DDBJ whole genome shotgun (WGS) entry which is preliminary data.</text>
</comment>
<dbReference type="Proteomes" id="UP000294071">
    <property type="component" value="Unassembled WGS sequence"/>
</dbReference>
<dbReference type="PANTHER" id="PTHR33164">
    <property type="entry name" value="TRANSCRIPTIONAL REGULATOR, MARR FAMILY"/>
    <property type="match status" value="1"/>
</dbReference>
<evidence type="ECO:0000313" key="4">
    <source>
        <dbReference type="Proteomes" id="UP000294071"/>
    </source>
</evidence>
<dbReference type="AlphaFoldDB" id="A0A4Q2RYA7"/>
<feature type="domain" description="HTH marR-type" evidence="2">
    <location>
        <begin position="29"/>
        <end position="162"/>
    </location>
</feature>
<dbReference type="InterPro" id="IPR036388">
    <property type="entry name" value="WH-like_DNA-bd_sf"/>
</dbReference>
<gene>
    <name evidence="3" type="ORF">EUA93_06715</name>
</gene>
<dbReference type="Gene3D" id="1.10.10.10">
    <property type="entry name" value="Winged helix-like DNA-binding domain superfamily/Winged helix DNA-binding domain"/>
    <property type="match status" value="1"/>
</dbReference>